<evidence type="ECO:0000313" key="3">
    <source>
        <dbReference type="Proteomes" id="UP000306585"/>
    </source>
</evidence>
<dbReference type="OrthoDB" id="7849608at2"/>
<evidence type="ECO:0000259" key="1">
    <source>
        <dbReference type="Pfam" id="PF01593"/>
    </source>
</evidence>
<dbReference type="Gene3D" id="1.10.3110.10">
    <property type="entry name" value="protoporphyrinogen ix oxidase, domain 3"/>
    <property type="match status" value="1"/>
</dbReference>
<comment type="caution">
    <text evidence="2">The sequence shown here is derived from an EMBL/GenBank/DDBJ whole genome shotgun (WGS) entry which is preliminary data.</text>
</comment>
<evidence type="ECO:0000313" key="2">
    <source>
        <dbReference type="EMBL" id="TLS67581.1"/>
    </source>
</evidence>
<gene>
    <name evidence="2" type="ORF">FEF65_06605</name>
</gene>
<dbReference type="InterPro" id="IPR036188">
    <property type="entry name" value="FAD/NAD-bd_sf"/>
</dbReference>
<dbReference type="PANTHER" id="PTHR42923">
    <property type="entry name" value="PROTOPORPHYRINOGEN OXIDASE"/>
    <property type="match status" value="1"/>
</dbReference>
<keyword evidence="3" id="KW-1185">Reference proteome</keyword>
<proteinExistence type="predicted"/>
<dbReference type="Proteomes" id="UP000306585">
    <property type="component" value="Unassembled WGS sequence"/>
</dbReference>
<feature type="domain" description="Amine oxidase" evidence="1">
    <location>
        <begin position="12"/>
        <end position="351"/>
    </location>
</feature>
<sequence length="427" mass="46824">MPSRIAIIGGGLTGLTAAIRLAEAGHEVTLFEAAPAAGGRTRSFFEPTMQQLCDNGPHLLIGAYRATRTLLQDCAADHHLHWQPSLSLPLWDQPRGHFCFQPAALLPFPLAILQAAATLPGHSLHSATAMLRMAIALQRKAPPLADHVREWLQSLRIPAELVRDMLEPLCLGAMNEAMDTACPHSFKRVLQESFASRRDACLGWFNGPLQTTLIEPLLNKASSLAVRIHTGHRVRQLEVQHGKAVLDDHRFDAAILALPAHAADRLLKQPASTETRAITNIHLWLDEPVSMPAPLVGCIGGTGQWYFDISRQWHHSLPGQHLCAVISADHESHDHPALVMRCRHELARLCSLPKLPELVHSRVVREQRATTLVRPAKAPRQLPACIIDASERPLPGQLPATIEAAIRRGEQAAAAYINGTSVHRLPI</sequence>
<dbReference type="SUPFAM" id="SSF51905">
    <property type="entry name" value="FAD/NAD(P)-binding domain"/>
    <property type="match status" value="1"/>
</dbReference>
<dbReference type="AlphaFoldDB" id="A0A5R9GMH2"/>
<dbReference type="PANTHER" id="PTHR42923:SF47">
    <property type="entry name" value="BLR3003 PROTEIN"/>
    <property type="match status" value="1"/>
</dbReference>
<accession>A0A5R9GMH2</accession>
<dbReference type="Gene3D" id="3.50.50.60">
    <property type="entry name" value="FAD/NAD(P)-binding domain"/>
    <property type="match status" value="1"/>
</dbReference>
<reference evidence="2 3" key="1">
    <citation type="journal article" date="2019" name="Appl. Environ. Microbiol.">
        <title>Environmental Evidence and Genomic Insight of Iron-oxidizing Bacteria Preference Towards More Corrosion Resistant Stainless Steel at Higher Salinities.</title>
        <authorList>
            <person name="Garrison C.E."/>
            <person name="Price K.A."/>
            <person name="Field E.K."/>
        </authorList>
    </citation>
    <scope>NUCLEOTIDE SEQUENCE [LARGE SCALE GENOMIC DNA]</scope>
    <source>
        <strain evidence="2 3">P3</strain>
    </source>
</reference>
<dbReference type="InterPro" id="IPR050464">
    <property type="entry name" value="Zeta_carotene_desat/Oxidored"/>
</dbReference>
<protein>
    <submittedName>
        <fullName evidence="2">FAD-dependent oxidoreductase</fullName>
    </submittedName>
</protein>
<name>A0A5R9GMH2_9PROT</name>
<dbReference type="EMBL" id="VBRY01000005">
    <property type="protein sequence ID" value="TLS67581.1"/>
    <property type="molecule type" value="Genomic_DNA"/>
</dbReference>
<dbReference type="RefSeq" id="WP_138239014.1">
    <property type="nucleotide sequence ID" value="NZ_VBRY01000005.1"/>
</dbReference>
<dbReference type="InterPro" id="IPR002937">
    <property type="entry name" value="Amino_oxidase"/>
</dbReference>
<dbReference type="Gene3D" id="3.90.660.20">
    <property type="entry name" value="Protoporphyrinogen oxidase, mitochondrial, domain 2"/>
    <property type="match status" value="1"/>
</dbReference>
<dbReference type="Pfam" id="PF01593">
    <property type="entry name" value="Amino_oxidase"/>
    <property type="match status" value="1"/>
</dbReference>
<organism evidence="2 3">
    <name type="scientific">Mariprofundus erugo</name>
    <dbReference type="NCBI Taxonomy" id="2528639"/>
    <lineage>
        <taxon>Bacteria</taxon>
        <taxon>Pseudomonadati</taxon>
        <taxon>Pseudomonadota</taxon>
        <taxon>Candidatius Mariprofundia</taxon>
        <taxon>Mariprofundales</taxon>
        <taxon>Mariprofundaceae</taxon>
        <taxon>Mariprofundus</taxon>
    </lineage>
</organism>
<dbReference type="GO" id="GO:0016491">
    <property type="term" value="F:oxidoreductase activity"/>
    <property type="evidence" value="ECO:0007669"/>
    <property type="project" value="InterPro"/>
</dbReference>